<proteinExistence type="predicted"/>
<reference evidence="2 3" key="1">
    <citation type="submission" date="2024-02" db="EMBL/GenBank/DDBJ databases">
        <title>de novo genome assembly of Solanum bulbocastanum strain 11H21.</title>
        <authorList>
            <person name="Hosaka A.J."/>
        </authorList>
    </citation>
    <scope>NUCLEOTIDE SEQUENCE [LARGE SCALE GENOMIC DNA]</scope>
    <source>
        <tissue evidence="2">Young leaves</tissue>
    </source>
</reference>
<feature type="coiled-coil region" evidence="1">
    <location>
        <begin position="23"/>
        <end position="58"/>
    </location>
</feature>
<comment type="caution">
    <text evidence="2">The sequence shown here is derived from an EMBL/GenBank/DDBJ whole genome shotgun (WGS) entry which is preliminary data.</text>
</comment>
<dbReference type="EMBL" id="JBANQN010000012">
    <property type="protein sequence ID" value="KAK6773053.1"/>
    <property type="molecule type" value="Genomic_DNA"/>
</dbReference>
<gene>
    <name evidence="2" type="ORF">RDI58_028291</name>
</gene>
<organism evidence="2 3">
    <name type="scientific">Solanum bulbocastanum</name>
    <name type="common">Wild potato</name>
    <dbReference type="NCBI Taxonomy" id="147425"/>
    <lineage>
        <taxon>Eukaryota</taxon>
        <taxon>Viridiplantae</taxon>
        <taxon>Streptophyta</taxon>
        <taxon>Embryophyta</taxon>
        <taxon>Tracheophyta</taxon>
        <taxon>Spermatophyta</taxon>
        <taxon>Magnoliopsida</taxon>
        <taxon>eudicotyledons</taxon>
        <taxon>Gunneridae</taxon>
        <taxon>Pentapetalae</taxon>
        <taxon>asterids</taxon>
        <taxon>lamiids</taxon>
        <taxon>Solanales</taxon>
        <taxon>Solanaceae</taxon>
        <taxon>Solanoideae</taxon>
        <taxon>Solaneae</taxon>
        <taxon>Solanum</taxon>
    </lineage>
</organism>
<dbReference type="Proteomes" id="UP001371456">
    <property type="component" value="Unassembled WGS sequence"/>
</dbReference>
<sequence>MIQSRIIQCASFNEDEINVSNILLNLKDQIEESERKIREKLMRNIEKLTRCRESLRRVSNDELRQELETNHMLQYPMGQLPQAQPMFSSTNELGFVSYIGPIIGMPNIAERKA</sequence>
<evidence type="ECO:0000313" key="3">
    <source>
        <dbReference type="Proteomes" id="UP001371456"/>
    </source>
</evidence>
<name>A0AAN8Y104_SOLBU</name>
<keyword evidence="1" id="KW-0175">Coiled coil</keyword>
<protein>
    <submittedName>
        <fullName evidence="2">Uncharacterized protein</fullName>
    </submittedName>
</protein>
<evidence type="ECO:0000313" key="2">
    <source>
        <dbReference type="EMBL" id="KAK6773053.1"/>
    </source>
</evidence>
<keyword evidence="3" id="KW-1185">Reference proteome</keyword>
<evidence type="ECO:0000256" key="1">
    <source>
        <dbReference type="SAM" id="Coils"/>
    </source>
</evidence>
<accession>A0AAN8Y104</accession>
<dbReference type="AlphaFoldDB" id="A0AAN8Y104"/>